<keyword evidence="1" id="KW-0539">Nucleus</keyword>
<comment type="caution">
    <text evidence="2">Lacks conserved residue(s) required for the propagation of feature annotation.</text>
</comment>
<feature type="region of interest" description="Disordered" evidence="3">
    <location>
        <begin position="53"/>
        <end position="78"/>
    </location>
</feature>
<sequence>MEGGFDSSVATRTGETATPSCKKSDGKGWHCKRPAHLPHSLCQYHLTQLRSYTSNNSHRKASDQATGGGDKHRKKRKADIAGDGNNFYYYYYSGFRPWRGKRRGSSYSSDNFGNVTEEEGRENSESADGHDAPVTGDDEGDSEEDGGKGCCNEEEEEEEEEEERNCRKRGRKPVKARSLKSLL</sequence>
<feature type="region of interest" description="Disordered" evidence="3">
    <location>
        <begin position="1"/>
        <end position="29"/>
    </location>
</feature>
<evidence type="ECO:0000259" key="4">
    <source>
        <dbReference type="PROSITE" id="PS51667"/>
    </source>
</evidence>
<evidence type="ECO:0000256" key="2">
    <source>
        <dbReference type="PROSITE-ProRule" id="PRU01002"/>
    </source>
</evidence>
<dbReference type="Proteomes" id="UP000797356">
    <property type="component" value="Chromosome 7"/>
</dbReference>
<evidence type="ECO:0000313" key="5">
    <source>
        <dbReference type="EMBL" id="KAG1354889.1"/>
    </source>
</evidence>
<feature type="compositionally biased region" description="Basic residues" evidence="3">
    <location>
        <begin position="166"/>
        <end position="183"/>
    </location>
</feature>
<reference evidence="5" key="1">
    <citation type="journal article" date="2017" name="Gigascience">
        <title>The genome draft of coconut (Cocos nucifera).</title>
        <authorList>
            <person name="Xiao Y."/>
            <person name="Xu P."/>
            <person name="Fan H."/>
            <person name="Baudouin L."/>
            <person name="Xia W."/>
            <person name="Bocs S."/>
            <person name="Xu J."/>
            <person name="Li Q."/>
            <person name="Guo A."/>
            <person name="Zhou L."/>
            <person name="Li J."/>
            <person name="Wu Y."/>
            <person name="Ma Z."/>
            <person name="Armero A."/>
            <person name="Issali A.E."/>
            <person name="Liu N."/>
            <person name="Peng M."/>
            <person name="Yang Y."/>
        </authorList>
    </citation>
    <scope>NUCLEOTIDE SEQUENCE</scope>
    <source>
        <tissue evidence="5">Spear leaf of Hainan Tall coconut</tissue>
    </source>
</reference>
<evidence type="ECO:0000256" key="1">
    <source>
        <dbReference type="ARBA" id="ARBA00023242"/>
    </source>
</evidence>
<accession>A0A8K0N5L9</accession>
<organism evidence="5 6">
    <name type="scientific">Cocos nucifera</name>
    <name type="common">Coconut palm</name>
    <dbReference type="NCBI Taxonomy" id="13894"/>
    <lineage>
        <taxon>Eukaryota</taxon>
        <taxon>Viridiplantae</taxon>
        <taxon>Streptophyta</taxon>
        <taxon>Embryophyta</taxon>
        <taxon>Tracheophyta</taxon>
        <taxon>Spermatophyta</taxon>
        <taxon>Magnoliopsida</taxon>
        <taxon>Liliopsida</taxon>
        <taxon>Arecaceae</taxon>
        <taxon>Arecoideae</taxon>
        <taxon>Cocoseae</taxon>
        <taxon>Attaleinae</taxon>
        <taxon>Cocos</taxon>
    </lineage>
</organism>
<gene>
    <name evidence="5" type="ORF">COCNU_07G010010</name>
</gene>
<dbReference type="OrthoDB" id="787182at2759"/>
<dbReference type="EMBL" id="CM017878">
    <property type="protein sequence ID" value="KAG1354889.1"/>
    <property type="molecule type" value="Genomic_DNA"/>
</dbReference>
<proteinExistence type="predicted"/>
<reference evidence="5" key="2">
    <citation type="submission" date="2019-07" db="EMBL/GenBank/DDBJ databases">
        <authorList>
            <person name="Yang Y."/>
            <person name="Bocs S."/>
            <person name="Baudouin L."/>
        </authorList>
    </citation>
    <scope>NUCLEOTIDE SEQUENCE</scope>
    <source>
        <tissue evidence="5">Spear leaf of Hainan Tall coconut</tissue>
    </source>
</reference>
<keyword evidence="6" id="KW-1185">Reference proteome</keyword>
<dbReference type="PANTHER" id="PTHR34680">
    <property type="entry name" value="EXPRESSED PROTEIN"/>
    <property type="match status" value="1"/>
</dbReference>
<feature type="region of interest" description="Disordered" evidence="3">
    <location>
        <begin position="97"/>
        <end position="183"/>
    </location>
</feature>
<name>A0A8K0N5L9_COCNU</name>
<dbReference type="AlphaFoldDB" id="A0A8K0N5L9"/>
<dbReference type="PROSITE" id="PS51667">
    <property type="entry name" value="WRC"/>
    <property type="match status" value="1"/>
</dbReference>
<feature type="compositionally biased region" description="Polar residues" evidence="3">
    <location>
        <begin position="105"/>
        <end position="114"/>
    </location>
</feature>
<dbReference type="PANTHER" id="PTHR34680:SF3">
    <property type="entry name" value="EXPRESSED PROTEIN"/>
    <property type="match status" value="1"/>
</dbReference>
<feature type="domain" description="WRC" evidence="4">
    <location>
        <begin position="15"/>
        <end position="59"/>
    </location>
</feature>
<protein>
    <submittedName>
        <fullName evidence="5">Putative high mobility group nucleosome-binding domain-containing protein 5</fullName>
    </submittedName>
</protein>
<comment type="caution">
    <text evidence="5">The sequence shown here is derived from an EMBL/GenBank/DDBJ whole genome shotgun (WGS) entry which is preliminary data.</text>
</comment>
<feature type="compositionally biased region" description="Acidic residues" evidence="3">
    <location>
        <begin position="152"/>
        <end position="163"/>
    </location>
</feature>
<dbReference type="InterPro" id="IPR014977">
    <property type="entry name" value="WRC_dom"/>
</dbReference>
<feature type="compositionally biased region" description="Polar residues" evidence="3">
    <location>
        <begin position="8"/>
        <end position="21"/>
    </location>
</feature>
<feature type="compositionally biased region" description="Basic and acidic residues" evidence="3">
    <location>
        <begin position="121"/>
        <end position="131"/>
    </location>
</feature>
<dbReference type="Pfam" id="PF08879">
    <property type="entry name" value="WRC"/>
    <property type="match status" value="1"/>
</dbReference>
<evidence type="ECO:0000313" key="6">
    <source>
        <dbReference type="Proteomes" id="UP000797356"/>
    </source>
</evidence>
<evidence type="ECO:0000256" key="3">
    <source>
        <dbReference type="SAM" id="MobiDB-lite"/>
    </source>
</evidence>